<comment type="caution">
    <text evidence="2">The sequence shown here is derived from an EMBL/GenBank/DDBJ whole genome shotgun (WGS) entry which is preliminary data.</text>
</comment>
<dbReference type="GO" id="GO:0046872">
    <property type="term" value="F:metal ion binding"/>
    <property type="evidence" value="ECO:0007669"/>
    <property type="project" value="InterPro"/>
</dbReference>
<proteinExistence type="predicted"/>
<protein>
    <submittedName>
        <fullName evidence="2">Metal-sensitive transcriptional repressor</fullName>
    </submittedName>
</protein>
<dbReference type="AlphaFoldDB" id="X8IR10"/>
<dbReference type="PANTHER" id="PTHR33677">
    <property type="entry name" value="TRANSCRIPTIONAL REPRESSOR FRMR-RELATED"/>
    <property type="match status" value="1"/>
</dbReference>
<dbReference type="InterPro" id="IPR003735">
    <property type="entry name" value="Metal_Tscrpt_repr"/>
</dbReference>
<dbReference type="InterPro" id="IPR038390">
    <property type="entry name" value="Metal_Tscrpt_repr_sf"/>
</dbReference>
<dbReference type="Pfam" id="PF02583">
    <property type="entry name" value="Trns_repr_metal"/>
    <property type="match status" value="1"/>
</dbReference>
<feature type="region of interest" description="Disordered" evidence="1">
    <location>
        <begin position="1"/>
        <end position="20"/>
    </location>
</feature>
<evidence type="ECO:0000313" key="3">
    <source>
        <dbReference type="Proteomes" id="UP000022645"/>
    </source>
</evidence>
<name>X8IR10_9FIRM</name>
<accession>X8IR10</accession>
<dbReference type="EMBL" id="JALU01000026">
    <property type="protein sequence ID" value="EUC51624.1"/>
    <property type="molecule type" value="Genomic_DNA"/>
</dbReference>
<evidence type="ECO:0000256" key="1">
    <source>
        <dbReference type="SAM" id="MobiDB-lite"/>
    </source>
</evidence>
<organism evidence="2 3">
    <name type="scientific">Mogibacterium timidum ATCC 33093</name>
    <dbReference type="NCBI Taxonomy" id="1401079"/>
    <lineage>
        <taxon>Bacteria</taxon>
        <taxon>Bacillati</taxon>
        <taxon>Bacillota</taxon>
        <taxon>Clostridia</taxon>
        <taxon>Peptostreptococcales</taxon>
        <taxon>Anaerovoracaceae</taxon>
        <taxon>Mogibacterium</taxon>
    </lineage>
</organism>
<dbReference type="Gene3D" id="1.20.58.1000">
    <property type="entry name" value="Metal-sensitive repressor, helix protomer"/>
    <property type="match status" value="1"/>
</dbReference>
<dbReference type="GO" id="GO:0003677">
    <property type="term" value="F:DNA binding"/>
    <property type="evidence" value="ECO:0007669"/>
    <property type="project" value="InterPro"/>
</dbReference>
<dbReference type="Proteomes" id="UP000022645">
    <property type="component" value="Unassembled WGS sequence"/>
</dbReference>
<dbReference type="PANTHER" id="PTHR33677:SF3">
    <property type="entry name" value="COPPER-SENSING TRANSCRIPTIONAL REPRESSOR RICR"/>
    <property type="match status" value="1"/>
</dbReference>
<sequence length="144" mass="16323">MAELSDRRRACRGCAKGKPNSALDLIGRVSDREENNTEYSAACAEPDIPEMSDRRRRRSNTEYRSLMNRLKRIEGQIRGIEGMLERDAYCPDILIQVSSVNSALNSFNKELMASHIKGCVANDIRNGDDETIDELVKVMQKLMK</sequence>
<dbReference type="GO" id="GO:0045892">
    <property type="term" value="P:negative regulation of DNA-templated transcription"/>
    <property type="evidence" value="ECO:0007669"/>
    <property type="project" value="UniProtKB-ARBA"/>
</dbReference>
<reference evidence="2 3" key="1">
    <citation type="submission" date="2014-01" db="EMBL/GenBank/DDBJ databases">
        <authorList>
            <person name="Durkin A.S."/>
            <person name="McCorrison J."/>
            <person name="Torralba M."/>
            <person name="Gillis M."/>
            <person name="Haft D.H."/>
            <person name="Methe B."/>
            <person name="Sutton G."/>
            <person name="Nelson K.E."/>
        </authorList>
    </citation>
    <scope>NUCLEOTIDE SEQUENCE [LARGE SCALE GENOMIC DNA]</scope>
    <source>
        <strain evidence="2 3">ATCC 33093</strain>
    </source>
</reference>
<dbReference type="CDD" id="cd10156">
    <property type="entry name" value="FpFrmR-Cterm-like_DUF156"/>
    <property type="match status" value="1"/>
</dbReference>
<gene>
    <name evidence="2" type="ORF">HMPREF0581_0070</name>
</gene>
<dbReference type="PATRIC" id="fig|1401079.3.peg.1461"/>
<dbReference type="RefSeq" id="WP_330371673.1">
    <property type="nucleotide sequence ID" value="NZ_JALU01000026.1"/>
</dbReference>
<evidence type="ECO:0000313" key="2">
    <source>
        <dbReference type="EMBL" id="EUC51624.1"/>
    </source>
</evidence>